<evidence type="ECO:0000256" key="1">
    <source>
        <dbReference type="ARBA" id="ARBA00004651"/>
    </source>
</evidence>
<dbReference type="InterPro" id="IPR050189">
    <property type="entry name" value="MFS_Efflux_Transporters"/>
</dbReference>
<feature type="transmembrane region" description="Helical" evidence="6">
    <location>
        <begin position="108"/>
        <end position="128"/>
    </location>
</feature>
<feature type="transmembrane region" description="Helical" evidence="6">
    <location>
        <begin position="55"/>
        <end position="72"/>
    </location>
</feature>
<feature type="transmembrane region" description="Helical" evidence="6">
    <location>
        <begin position="12"/>
        <end position="35"/>
    </location>
</feature>
<dbReference type="PROSITE" id="PS50850">
    <property type="entry name" value="MFS"/>
    <property type="match status" value="1"/>
</dbReference>
<dbReference type="CDD" id="cd17324">
    <property type="entry name" value="MFS_NepI_like"/>
    <property type="match status" value="1"/>
</dbReference>
<organism evidence="8 9">
    <name type="scientific">Candidatus Akkermansia intestinigallinarum</name>
    <dbReference type="NCBI Taxonomy" id="2838431"/>
    <lineage>
        <taxon>Bacteria</taxon>
        <taxon>Pseudomonadati</taxon>
        <taxon>Verrucomicrobiota</taxon>
        <taxon>Verrucomicrobiia</taxon>
        <taxon>Verrucomicrobiales</taxon>
        <taxon>Akkermansiaceae</taxon>
        <taxon>Akkermansia</taxon>
    </lineage>
</organism>
<dbReference type="EMBL" id="DXFQ01000009">
    <property type="protein sequence ID" value="HIX19070.1"/>
    <property type="molecule type" value="Genomic_DNA"/>
</dbReference>
<gene>
    <name evidence="8" type="ORF">H9862_00535</name>
</gene>
<feature type="transmembrane region" description="Helical" evidence="6">
    <location>
        <begin position="358"/>
        <end position="380"/>
    </location>
</feature>
<evidence type="ECO:0000256" key="4">
    <source>
        <dbReference type="ARBA" id="ARBA00022989"/>
    </source>
</evidence>
<feature type="transmembrane region" description="Helical" evidence="6">
    <location>
        <begin position="167"/>
        <end position="187"/>
    </location>
</feature>
<keyword evidence="2" id="KW-1003">Cell membrane</keyword>
<dbReference type="GO" id="GO:0022857">
    <property type="term" value="F:transmembrane transporter activity"/>
    <property type="evidence" value="ECO:0007669"/>
    <property type="project" value="InterPro"/>
</dbReference>
<accession>A0A9D2AG88</accession>
<name>A0A9D2AG88_9BACT</name>
<feature type="transmembrane region" description="Helical" evidence="6">
    <location>
        <begin position="299"/>
        <end position="317"/>
    </location>
</feature>
<evidence type="ECO:0000256" key="6">
    <source>
        <dbReference type="SAM" id="Phobius"/>
    </source>
</evidence>
<dbReference type="InterPro" id="IPR011701">
    <property type="entry name" value="MFS"/>
</dbReference>
<reference evidence="8" key="2">
    <citation type="submission" date="2021-04" db="EMBL/GenBank/DDBJ databases">
        <authorList>
            <person name="Gilroy R."/>
        </authorList>
    </citation>
    <scope>NUCLEOTIDE SEQUENCE</scope>
    <source>
        <strain evidence="8">14975</strain>
    </source>
</reference>
<dbReference type="InterPro" id="IPR036259">
    <property type="entry name" value="MFS_trans_sf"/>
</dbReference>
<dbReference type="NCBIfam" id="NF002921">
    <property type="entry name" value="PRK03545.1"/>
    <property type="match status" value="1"/>
</dbReference>
<feature type="transmembrane region" description="Helical" evidence="6">
    <location>
        <begin position="135"/>
        <end position="155"/>
    </location>
</feature>
<protein>
    <submittedName>
        <fullName evidence="8">Sugar transporter</fullName>
    </submittedName>
</protein>
<feature type="transmembrane region" description="Helical" evidence="6">
    <location>
        <begin position="274"/>
        <end position="293"/>
    </location>
</feature>
<feature type="transmembrane region" description="Helical" evidence="6">
    <location>
        <begin position="329"/>
        <end position="352"/>
    </location>
</feature>
<feature type="transmembrane region" description="Helical" evidence="6">
    <location>
        <begin position="79"/>
        <end position="102"/>
    </location>
</feature>
<comment type="caution">
    <text evidence="8">The sequence shown here is derived from an EMBL/GenBank/DDBJ whole genome shotgun (WGS) entry which is preliminary data.</text>
</comment>
<feature type="transmembrane region" description="Helical" evidence="6">
    <location>
        <begin position="208"/>
        <end position="227"/>
    </location>
</feature>
<dbReference type="Gene3D" id="1.20.1250.20">
    <property type="entry name" value="MFS general substrate transporter like domains"/>
    <property type="match status" value="1"/>
</dbReference>
<proteinExistence type="predicted"/>
<evidence type="ECO:0000313" key="9">
    <source>
        <dbReference type="Proteomes" id="UP000823964"/>
    </source>
</evidence>
<dbReference type="SUPFAM" id="SSF103473">
    <property type="entry name" value="MFS general substrate transporter"/>
    <property type="match status" value="1"/>
</dbReference>
<dbReference type="PANTHER" id="PTHR43124">
    <property type="entry name" value="PURINE EFFLUX PUMP PBUE"/>
    <property type="match status" value="1"/>
</dbReference>
<keyword evidence="8" id="KW-0813">Transport</keyword>
<dbReference type="InterPro" id="IPR020846">
    <property type="entry name" value="MFS_dom"/>
</dbReference>
<feature type="domain" description="Major facilitator superfamily (MFS) profile" evidence="7">
    <location>
        <begin position="13"/>
        <end position="386"/>
    </location>
</feature>
<keyword evidence="5 6" id="KW-0472">Membrane</keyword>
<dbReference type="PANTHER" id="PTHR43124:SF4">
    <property type="entry name" value="SUGAR EFFLUX TRANSPORTER"/>
    <property type="match status" value="1"/>
</dbReference>
<keyword evidence="3 6" id="KW-0812">Transmembrane</keyword>
<dbReference type="GO" id="GO:0005886">
    <property type="term" value="C:plasma membrane"/>
    <property type="evidence" value="ECO:0007669"/>
    <property type="project" value="UniProtKB-SubCell"/>
</dbReference>
<evidence type="ECO:0000313" key="8">
    <source>
        <dbReference type="EMBL" id="HIX19070.1"/>
    </source>
</evidence>
<feature type="transmembrane region" description="Helical" evidence="6">
    <location>
        <begin position="247"/>
        <end position="267"/>
    </location>
</feature>
<dbReference type="Proteomes" id="UP000823964">
    <property type="component" value="Unassembled WGS sequence"/>
</dbReference>
<comment type="subcellular location">
    <subcellularLocation>
        <location evidence="1">Cell membrane</location>
        <topology evidence="1">Multi-pass membrane protein</topology>
    </subcellularLocation>
</comment>
<evidence type="ECO:0000256" key="2">
    <source>
        <dbReference type="ARBA" id="ARBA00022475"/>
    </source>
</evidence>
<evidence type="ECO:0000259" key="7">
    <source>
        <dbReference type="PROSITE" id="PS50850"/>
    </source>
</evidence>
<sequence length="394" mass="42210">MNGFFLTLRRWLPLFGLTVATFVFNTTEFIPIGLLSDIGRSFGIGEAQTGLLISVYAWMVALLSLPLMMLAARVPYRRLLLGTVAFFVLCHVASGFASSFGMLMASRIGVACTHAIFWSIVSPIAVRIAPQGKDAVALGMILGGSSIAMIVGLPLGRAIGLHLGWRASFFGIAGCAAALFLLLLCCFPNVAPQKQQSFRFGELLRRKSLMVLNIFTLLLVTAHYTAYSYIEPFLAQAAHISDHAITVSLMVFGLAGIISSVLFSLAFRRYAGLFALLPVAGITCLLLGLPLFAASFLSIALLCVLWGMCITTFNLVAQTTVLHYAPKDTTLAMAMYSGIYNVGIGLGSVIGGRVESQMSVGCIGYVGGGIALLALAFYALSLRPYTRELCARRS</sequence>
<dbReference type="Pfam" id="PF07690">
    <property type="entry name" value="MFS_1"/>
    <property type="match status" value="1"/>
</dbReference>
<reference evidence="8" key="1">
    <citation type="journal article" date="2021" name="PeerJ">
        <title>Extensive microbial diversity within the chicken gut microbiome revealed by metagenomics and culture.</title>
        <authorList>
            <person name="Gilroy R."/>
            <person name="Ravi A."/>
            <person name="Getino M."/>
            <person name="Pursley I."/>
            <person name="Horton D.L."/>
            <person name="Alikhan N.F."/>
            <person name="Baker D."/>
            <person name="Gharbi K."/>
            <person name="Hall N."/>
            <person name="Watson M."/>
            <person name="Adriaenssens E.M."/>
            <person name="Foster-Nyarko E."/>
            <person name="Jarju S."/>
            <person name="Secka A."/>
            <person name="Antonio M."/>
            <person name="Oren A."/>
            <person name="Chaudhuri R.R."/>
            <person name="La Ragione R."/>
            <person name="Hildebrand F."/>
            <person name="Pallen M.J."/>
        </authorList>
    </citation>
    <scope>NUCLEOTIDE SEQUENCE</scope>
    <source>
        <strain evidence="8">14975</strain>
    </source>
</reference>
<evidence type="ECO:0000256" key="3">
    <source>
        <dbReference type="ARBA" id="ARBA00022692"/>
    </source>
</evidence>
<keyword evidence="4 6" id="KW-1133">Transmembrane helix</keyword>
<dbReference type="AlphaFoldDB" id="A0A9D2AG88"/>
<evidence type="ECO:0000256" key="5">
    <source>
        <dbReference type="ARBA" id="ARBA00023136"/>
    </source>
</evidence>
<keyword evidence="8" id="KW-0762">Sugar transport</keyword>